<evidence type="ECO:0000256" key="4">
    <source>
        <dbReference type="ARBA" id="ARBA00022840"/>
    </source>
</evidence>
<dbReference type="InterPro" id="IPR017438">
    <property type="entry name" value="ATP-NAD_kinase_N"/>
</dbReference>
<dbReference type="EMBL" id="LAZR01030364">
    <property type="protein sequence ID" value="KKL56822.1"/>
    <property type="molecule type" value="Genomic_DNA"/>
</dbReference>
<evidence type="ECO:0000313" key="6">
    <source>
        <dbReference type="EMBL" id="KKL56822.1"/>
    </source>
</evidence>
<name>A0A0F9G0B8_9ZZZZ</name>
<dbReference type="SMART" id="SM00046">
    <property type="entry name" value="DAGKc"/>
    <property type="match status" value="1"/>
</dbReference>
<dbReference type="AlphaFoldDB" id="A0A0F9G0B8"/>
<comment type="caution">
    <text evidence="6">The sequence shown here is derived from an EMBL/GenBank/DDBJ whole genome shotgun (WGS) entry which is preliminary data.</text>
</comment>
<dbReference type="InterPro" id="IPR016064">
    <property type="entry name" value="NAD/diacylglycerol_kinase_sf"/>
</dbReference>
<dbReference type="Gene3D" id="2.60.200.40">
    <property type="match status" value="1"/>
</dbReference>
<proteinExistence type="predicted"/>
<dbReference type="InterPro" id="IPR045540">
    <property type="entry name" value="YegS/DAGK_C"/>
</dbReference>
<dbReference type="Gene3D" id="3.40.50.10330">
    <property type="entry name" value="Probable inorganic polyphosphate/atp-NAD kinase, domain 1"/>
    <property type="match status" value="1"/>
</dbReference>
<sequence length="319" mass="35233">MAPTDQDNSERICILLNPGSGHQGKAELVAEIEAFAARHDARVTLRKFEHGSSPATAAQRAVDDGFGTVVAAGGDGTICAVAGVLHGHTDIRMGILPMGTFNYFARGLGVPLDLNDAFDLLLNGTPQPMPVAEVNGELFLNNASLGVYPSILARREGIYKRWGRSQLAAYWSVVLTIMGFRKSRTLKVTIDGVQHRRRTPLIFVARSSYQLEQFDLQGADLIRDGRFAIFLAPDVGRWGLLRYAILLMGRSMTRHRDFELLDGYEIDIDTHGKHLIARDGERTKMRAPIRFRFRDKPLLVITPERQNAASGVTPQAEVA</sequence>
<keyword evidence="3" id="KW-0418">Kinase</keyword>
<evidence type="ECO:0000256" key="1">
    <source>
        <dbReference type="ARBA" id="ARBA00022679"/>
    </source>
</evidence>
<dbReference type="PANTHER" id="PTHR12358">
    <property type="entry name" value="SPHINGOSINE KINASE"/>
    <property type="match status" value="1"/>
</dbReference>
<evidence type="ECO:0000256" key="2">
    <source>
        <dbReference type="ARBA" id="ARBA00022741"/>
    </source>
</evidence>
<evidence type="ECO:0000256" key="3">
    <source>
        <dbReference type="ARBA" id="ARBA00022777"/>
    </source>
</evidence>
<dbReference type="Pfam" id="PF19279">
    <property type="entry name" value="YegS_C"/>
    <property type="match status" value="1"/>
</dbReference>
<gene>
    <name evidence="6" type="ORF">LCGC14_2241570</name>
</gene>
<keyword evidence="2" id="KW-0547">Nucleotide-binding</keyword>
<accession>A0A0F9G0B8</accession>
<dbReference type="Pfam" id="PF00781">
    <property type="entry name" value="DAGK_cat"/>
    <property type="match status" value="1"/>
</dbReference>
<evidence type="ECO:0000259" key="5">
    <source>
        <dbReference type="PROSITE" id="PS50146"/>
    </source>
</evidence>
<dbReference type="GO" id="GO:0016301">
    <property type="term" value="F:kinase activity"/>
    <property type="evidence" value="ECO:0007669"/>
    <property type="project" value="UniProtKB-KW"/>
</dbReference>
<protein>
    <recommendedName>
        <fullName evidence="5">DAGKc domain-containing protein</fullName>
    </recommendedName>
</protein>
<dbReference type="PROSITE" id="PS50146">
    <property type="entry name" value="DAGK"/>
    <property type="match status" value="1"/>
</dbReference>
<keyword evidence="4" id="KW-0067">ATP-binding</keyword>
<reference evidence="6" key="1">
    <citation type="journal article" date="2015" name="Nature">
        <title>Complex archaea that bridge the gap between prokaryotes and eukaryotes.</title>
        <authorList>
            <person name="Spang A."/>
            <person name="Saw J.H."/>
            <person name="Jorgensen S.L."/>
            <person name="Zaremba-Niedzwiedzka K."/>
            <person name="Martijn J."/>
            <person name="Lind A.E."/>
            <person name="van Eijk R."/>
            <person name="Schleper C."/>
            <person name="Guy L."/>
            <person name="Ettema T.J."/>
        </authorList>
    </citation>
    <scope>NUCLEOTIDE SEQUENCE</scope>
</reference>
<dbReference type="InterPro" id="IPR001206">
    <property type="entry name" value="Diacylglycerol_kinase_cat_dom"/>
</dbReference>
<organism evidence="6">
    <name type="scientific">marine sediment metagenome</name>
    <dbReference type="NCBI Taxonomy" id="412755"/>
    <lineage>
        <taxon>unclassified sequences</taxon>
        <taxon>metagenomes</taxon>
        <taxon>ecological metagenomes</taxon>
    </lineage>
</organism>
<dbReference type="PANTHER" id="PTHR12358:SF54">
    <property type="entry name" value="SPHINGOSINE KINASE RELATED PROTEIN"/>
    <property type="match status" value="1"/>
</dbReference>
<feature type="domain" description="DAGKc" evidence="5">
    <location>
        <begin position="7"/>
        <end position="138"/>
    </location>
</feature>
<dbReference type="SUPFAM" id="SSF111331">
    <property type="entry name" value="NAD kinase/diacylglycerol kinase-like"/>
    <property type="match status" value="1"/>
</dbReference>
<dbReference type="GO" id="GO:0005524">
    <property type="term" value="F:ATP binding"/>
    <property type="evidence" value="ECO:0007669"/>
    <property type="project" value="UniProtKB-KW"/>
</dbReference>
<keyword evidence="1" id="KW-0808">Transferase</keyword>
<dbReference type="InterPro" id="IPR050187">
    <property type="entry name" value="Lipid_Phosphate_FormReg"/>
</dbReference>